<dbReference type="Gene3D" id="2.40.10.220">
    <property type="entry name" value="predicted glycosyltransferase like domains"/>
    <property type="match status" value="1"/>
</dbReference>
<comment type="caution">
    <text evidence="2">The sequence shown here is derived from an EMBL/GenBank/DDBJ whole genome shotgun (WGS) entry which is preliminary data.</text>
</comment>
<dbReference type="AlphaFoldDB" id="A0A4R9GNB9"/>
<name>A0A4R9GNB9_9LEPT</name>
<proteinExistence type="predicted"/>
<keyword evidence="3" id="KW-1185">Reference proteome</keyword>
<evidence type="ECO:0000259" key="1">
    <source>
        <dbReference type="Pfam" id="PF07238"/>
    </source>
</evidence>
<accession>A0A4R9GNB9</accession>
<dbReference type="SUPFAM" id="SSF141371">
    <property type="entry name" value="PilZ domain-like"/>
    <property type="match status" value="1"/>
</dbReference>
<dbReference type="GO" id="GO:0035438">
    <property type="term" value="F:cyclic-di-GMP binding"/>
    <property type="evidence" value="ECO:0007669"/>
    <property type="project" value="InterPro"/>
</dbReference>
<dbReference type="InterPro" id="IPR009875">
    <property type="entry name" value="PilZ_domain"/>
</dbReference>
<dbReference type="RefSeq" id="WP_135813577.1">
    <property type="nucleotide sequence ID" value="NZ_RQEV01000011.1"/>
</dbReference>
<gene>
    <name evidence="2" type="ORF">EHO61_10630</name>
</gene>
<evidence type="ECO:0000313" key="2">
    <source>
        <dbReference type="EMBL" id="TGK17916.1"/>
    </source>
</evidence>
<feature type="domain" description="PilZ" evidence="1">
    <location>
        <begin position="2"/>
        <end position="107"/>
    </location>
</feature>
<dbReference type="OrthoDB" id="336911at2"/>
<dbReference type="Proteomes" id="UP000297855">
    <property type="component" value="Unassembled WGS sequence"/>
</dbReference>
<organism evidence="2 3">
    <name type="scientific">Leptospira fluminis</name>
    <dbReference type="NCBI Taxonomy" id="2484979"/>
    <lineage>
        <taxon>Bacteria</taxon>
        <taxon>Pseudomonadati</taxon>
        <taxon>Spirochaetota</taxon>
        <taxon>Spirochaetia</taxon>
        <taxon>Leptospirales</taxon>
        <taxon>Leptospiraceae</taxon>
        <taxon>Leptospira</taxon>
    </lineage>
</organism>
<dbReference type="Pfam" id="PF07238">
    <property type="entry name" value="PilZ"/>
    <property type="match status" value="1"/>
</dbReference>
<sequence>MDKRKHTRVVPFPNQPVQIQLMGNGFLDILIAQDVSQGGMAILVPHHFDGCDIHSAVELVVSLPGFKPFKAIGLIKHLSPGKAANGLFGLKFTQIDAKGKDFLDAFVKKLVSQRRMAG</sequence>
<reference evidence="2" key="1">
    <citation type="journal article" date="2019" name="PLoS Negl. Trop. Dis.">
        <title>Revisiting the worldwide diversity of Leptospira species in the environment.</title>
        <authorList>
            <person name="Vincent A.T."/>
            <person name="Schiettekatte O."/>
            <person name="Bourhy P."/>
            <person name="Veyrier F.J."/>
            <person name="Picardeau M."/>
        </authorList>
    </citation>
    <scope>NUCLEOTIDE SEQUENCE [LARGE SCALE GENOMIC DNA]</scope>
    <source>
        <strain evidence="2">SCS5</strain>
    </source>
</reference>
<dbReference type="EMBL" id="RQEV01000011">
    <property type="protein sequence ID" value="TGK17916.1"/>
    <property type="molecule type" value="Genomic_DNA"/>
</dbReference>
<protein>
    <submittedName>
        <fullName evidence="2">PilZ domain-containing protein</fullName>
    </submittedName>
</protein>
<evidence type="ECO:0000313" key="3">
    <source>
        <dbReference type="Proteomes" id="UP000297855"/>
    </source>
</evidence>